<dbReference type="InterPro" id="IPR044925">
    <property type="entry name" value="His-Me_finger_sf"/>
</dbReference>
<evidence type="ECO:0000313" key="4">
    <source>
        <dbReference type="Proteomes" id="UP001551584"/>
    </source>
</evidence>
<dbReference type="PANTHER" id="PTHR33607">
    <property type="entry name" value="ENDONUCLEASE-1"/>
    <property type="match status" value="1"/>
</dbReference>
<organism evidence="3 4">
    <name type="scientific">Streptomyces chilikensis</name>
    <dbReference type="NCBI Taxonomy" id="1194079"/>
    <lineage>
        <taxon>Bacteria</taxon>
        <taxon>Bacillati</taxon>
        <taxon>Actinomycetota</taxon>
        <taxon>Actinomycetes</taxon>
        <taxon>Kitasatosporales</taxon>
        <taxon>Streptomycetaceae</taxon>
        <taxon>Streptomyces</taxon>
    </lineage>
</organism>
<accession>A0ABV3EIY1</accession>
<keyword evidence="4" id="KW-1185">Reference proteome</keyword>
<dbReference type="Gene3D" id="2.40.10.10">
    <property type="entry name" value="Trypsin-like serine proteases"/>
    <property type="match status" value="2"/>
</dbReference>
<gene>
    <name evidence="3" type="ORF">AB0D95_02440</name>
</gene>
<dbReference type="InterPro" id="IPR007346">
    <property type="entry name" value="Endonuclease-I"/>
</dbReference>
<evidence type="ECO:0000313" key="3">
    <source>
        <dbReference type="EMBL" id="MEU9576145.1"/>
    </source>
</evidence>
<sequence>MTTVENVSQTGADYLYQLERAGARFQERTAQREETCRTIDRRGVLYADDPDRVTKRLARLNADWSLARSVERMETVPRTTTGSTLPLGPNAFGADVLGLERLMGRNDLTGVAFLEGGHLASRPIGRIALKVPGGVRHGTGFMVSPSLLMTNNHVLRTADEAARAVIEFNFQAGLDGRPLNPAVFPLEPQKFFATDRDLDFTVVAVAGRNQANEELAEFHWLPLDGAEGKAVLGEFVNIIQHPNGEPKQLALRENQIVDVLDRFLHYVTDTAPGSSGSPVFNDQWEVVALHHSAVPKTDGEGRLLAVDGSLWQPGMGEHRLAWKANEGVRISSVLRTLSRLTLTGTAARLRDELFRAPGTPQTAPGIPAGPTDTVSVVEDAARRDLDAALLNLRLGEELVYYDAPADAAARDAYYAGVDAGADGEELRRTLTELLEETHERRPSYKPSRMVYPWVDLHPDRQLRSVYSGKTFGAEEFIRADTAAETARLRGLQEFLLRESSVGPAELAAELDALEASLPFNCEHVVPQSWFHEREPMRGDLHHLFACEVACNSFRSNIPYMDFPQFDEVHREDCGLREDNGFEPEHHRGAVARATLYFLLRYPKQVGDTKELTRDRLPSLLAWHEREPVTEYELHRNAAIAEIQGNRNPFIDHPEWAAAVDFSEVWA</sequence>
<dbReference type="InterPro" id="IPR043504">
    <property type="entry name" value="Peptidase_S1_PA_chymotrypsin"/>
</dbReference>
<comment type="caution">
    <text evidence="3">The sequence shown here is derived from an EMBL/GenBank/DDBJ whole genome shotgun (WGS) entry which is preliminary data.</text>
</comment>
<proteinExistence type="predicted"/>
<dbReference type="InterPro" id="IPR009003">
    <property type="entry name" value="Peptidase_S1_PA"/>
</dbReference>
<dbReference type="Pfam" id="PF13365">
    <property type="entry name" value="Trypsin_2"/>
    <property type="match status" value="1"/>
</dbReference>
<dbReference type="SUPFAM" id="SSF50494">
    <property type="entry name" value="Trypsin-like serine proteases"/>
    <property type="match status" value="1"/>
</dbReference>
<dbReference type="RefSeq" id="WP_359268194.1">
    <property type="nucleotide sequence ID" value="NZ_JBEZNA010000003.1"/>
</dbReference>
<protein>
    <submittedName>
        <fullName evidence="3">Endonuclease</fullName>
    </submittedName>
</protein>
<evidence type="ECO:0000256" key="1">
    <source>
        <dbReference type="ARBA" id="ARBA00022722"/>
    </source>
</evidence>
<dbReference type="EMBL" id="JBEZNA010000003">
    <property type="protein sequence ID" value="MEU9576145.1"/>
    <property type="molecule type" value="Genomic_DNA"/>
</dbReference>
<keyword evidence="2" id="KW-0378">Hydrolase</keyword>
<keyword evidence="3" id="KW-0255">Endonuclease</keyword>
<name>A0ABV3EIY1_9ACTN</name>
<dbReference type="GO" id="GO:0004519">
    <property type="term" value="F:endonuclease activity"/>
    <property type="evidence" value="ECO:0007669"/>
    <property type="project" value="UniProtKB-KW"/>
</dbReference>
<dbReference type="Proteomes" id="UP001551584">
    <property type="component" value="Unassembled WGS sequence"/>
</dbReference>
<dbReference type="Pfam" id="PF04231">
    <property type="entry name" value="Endonuclease_1"/>
    <property type="match status" value="1"/>
</dbReference>
<reference evidence="3 4" key="1">
    <citation type="submission" date="2024-06" db="EMBL/GenBank/DDBJ databases">
        <title>The Natural Products Discovery Center: Release of the First 8490 Sequenced Strains for Exploring Actinobacteria Biosynthetic Diversity.</title>
        <authorList>
            <person name="Kalkreuter E."/>
            <person name="Kautsar S.A."/>
            <person name="Yang D."/>
            <person name="Bader C.D."/>
            <person name="Teijaro C.N."/>
            <person name="Fluegel L."/>
            <person name="Davis C.M."/>
            <person name="Simpson J.R."/>
            <person name="Lauterbach L."/>
            <person name="Steele A.D."/>
            <person name="Gui C."/>
            <person name="Meng S."/>
            <person name="Li G."/>
            <person name="Viehrig K."/>
            <person name="Ye F."/>
            <person name="Su P."/>
            <person name="Kiefer A.F."/>
            <person name="Nichols A."/>
            <person name="Cepeda A.J."/>
            <person name="Yan W."/>
            <person name="Fan B."/>
            <person name="Jiang Y."/>
            <person name="Adhikari A."/>
            <person name="Zheng C.-J."/>
            <person name="Schuster L."/>
            <person name="Cowan T.M."/>
            <person name="Smanski M.J."/>
            <person name="Chevrette M.G."/>
            <person name="De Carvalho L.P.S."/>
            <person name="Shen B."/>
        </authorList>
    </citation>
    <scope>NUCLEOTIDE SEQUENCE [LARGE SCALE GENOMIC DNA]</scope>
    <source>
        <strain evidence="3 4">NPDC048117</strain>
    </source>
</reference>
<evidence type="ECO:0000256" key="2">
    <source>
        <dbReference type="ARBA" id="ARBA00022801"/>
    </source>
</evidence>
<keyword evidence="1" id="KW-0540">Nuclease</keyword>
<dbReference type="PANTHER" id="PTHR33607:SF2">
    <property type="entry name" value="ENDONUCLEASE-1"/>
    <property type="match status" value="1"/>
</dbReference>
<dbReference type="SUPFAM" id="SSF54060">
    <property type="entry name" value="His-Me finger endonucleases"/>
    <property type="match status" value="1"/>
</dbReference>